<organism evidence="4 5">
    <name type="scientific">Orchesella dallaii</name>
    <dbReference type="NCBI Taxonomy" id="48710"/>
    <lineage>
        <taxon>Eukaryota</taxon>
        <taxon>Metazoa</taxon>
        <taxon>Ecdysozoa</taxon>
        <taxon>Arthropoda</taxon>
        <taxon>Hexapoda</taxon>
        <taxon>Collembola</taxon>
        <taxon>Entomobryomorpha</taxon>
        <taxon>Entomobryoidea</taxon>
        <taxon>Orchesellidae</taxon>
        <taxon>Orchesellinae</taxon>
        <taxon>Orchesella</taxon>
    </lineage>
</organism>
<keyword evidence="1" id="KW-0521">NADP</keyword>
<evidence type="ECO:0000256" key="3">
    <source>
        <dbReference type="RuleBase" id="RU000363"/>
    </source>
</evidence>
<name>A0ABP1PPL4_9HEXA</name>
<dbReference type="PANTHER" id="PTHR43544">
    <property type="entry name" value="SHORT-CHAIN DEHYDROGENASE/REDUCTASE"/>
    <property type="match status" value="1"/>
</dbReference>
<reference evidence="4 5" key="1">
    <citation type="submission" date="2024-08" db="EMBL/GenBank/DDBJ databases">
        <authorList>
            <person name="Cucini C."/>
            <person name="Frati F."/>
        </authorList>
    </citation>
    <scope>NUCLEOTIDE SEQUENCE [LARGE SCALE GENOMIC DNA]</scope>
</reference>
<sequence length="250" mass="26624">MSVKLRSVLITGANRGIGLQLVKSLTQTLKPEILFATFRDASKSQELQDLASQNKTIRLLQIDVRDHEKLAGTAEAVAKEVGDGGLNLLVNNAGISSKVAKLSAVRQQELLDNLEINAVAPILMTKAMLPLLEKASASNPNAQPGIGRAAVVNVSSILGSIGLNDLGGMYAYRCSKAAINAATKSMHLDFRKAKIIAIALHPGWVRTDMGGTKAPLSTEQSAAGIISLLESLSTQHSGKFLQYDGKELQW</sequence>
<gene>
    <name evidence="4" type="ORF">ODALV1_LOCUS2346</name>
</gene>
<comment type="similarity">
    <text evidence="3">Belongs to the short-chain dehydrogenases/reductases (SDR) family.</text>
</comment>
<keyword evidence="5" id="KW-1185">Reference proteome</keyword>
<dbReference type="PRINTS" id="PR00080">
    <property type="entry name" value="SDRFAMILY"/>
</dbReference>
<protein>
    <recommendedName>
        <fullName evidence="6">C-factor</fullName>
    </recommendedName>
</protein>
<dbReference type="Proteomes" id="UP001642540">
    <property type="component" value="Unassembled WGS sequence"/>
</dbReference>
<evidence type="ECO:0000256" key="2">
    <source>
        <dbReference type="ARBA" id="ARBA00023002"/>
    </source>
</evidence>
<evidence type="ECO:0000313" key="5">
    <source>
        <dbReference type="Proteomes" id="UP001642540"/>
    </source>
</evidence>
<dbReference type="InterPro" id="IPR051468">
    <property type="entry name" value="Fungal_SecMetab_SDRs"/>
</dbReference>
<dbReference type="CDD" id="cd05325">
    <property type="entry name" value="carb_red_sniffer_like_SDR_c"/>
    <property type="match status" value="1"/>
</dbReference>
<evidence type="ECO:0008006" key="6">
    <source>
        <dbReference type="Google" id="ProtNLM"/>
    </source>
</evidence>
<dbReference type="Pfam" id="PF00106">
    <property type="entry name" value="adh_short"/>
    <property type="match status" value="1"/>
</dbReference>
<evidence type="ECO:0000313" key="4">
    <source>
        <dbReference type="EMBL" id="CAL8072820.1"/>
    </source>
</evidence>
<dbReference type="InterPro" id="IPR036291">
    <property type="entry name" value="NAD(P)-bd_dom_sf"/>
</dbReference>
<comment type="caution">
    <text evidence="4">The sequence shown here is derived from an EMBL/GenBank/DDBJ whole genome shotgun (WGS) entry which is preliminary data.</text>
</comment>
<evidence type="ECO:0000256" key="1">
    <source>
        <dbReference type="ARBA" id="ARBA00022857"/>
    </source>
</evidence>
<dbReference type="SUPFAM" id="SSF51735">
    <property type="entry name" value="NAD(P)-binding Rossmann-fold domains"/>
    <property type="match status" value="1"/>
</dbReference>
<dbReference type="PANTHER" id="PTHR43544:SF7">
    <property type="entry name" value="NADB-LER2"/>
    <property type="match status" value="1"/>
</dbReference>
<accession>A0ABP1PPL4</accession>
<proteinExistence type="inferred from homology"/>
<keyword evidence="2" id="KW-0560">Oxidoreductase</keyword>
<dbReference type="PRINTS" id="PR00081">
    <property type="entry name" value="GDHRDH"/>
</dbReference>
<dbReference type="InterPro" id="IPR002347">
    <property type="entry name" value="SDR_fam"/>
</dbReference>
<dbReference type="Gene3D" id="3.40.50.720">
    <property type="entry name" value="NAD(P)-binding Rossmann-like Domain"/>
    <property type="match status" value="1"/>
</dbReference>
<dbReference type="EMBL" id="CAXLJM020000007">
    <property type="protein sequence ID" value="CAL8072820.1"/>
    <property type="molecule type" value="Genomic_DNA"/>
</dbReference>